<dbReference type="Pfam" id="PF04773">
    <property type="entry name" value="FecR"/>
    <property type="match status" value="1"/>
</dbReference>
<dbReference type="InterPro" id="IPR006860">
    <property type="entry name" value="FecR"/>
</dbReference>
<dbReference type="Pfam" id="PF16344">
    <property type="entry name" value="FecR_C"/>
    <property type="match status" value="1"/>
</dbReference>
<dbReference type="InterPro" id="IPR032508">
    <property type="entry name" value="FecR_C"/>
</dbReference>
<dbReference type="PANTHER" id="PTHR30273:SF2">
    <property type="entry name" value="PROTEIN FECR"/>
    <property type="match status" value="1"/>
</dbReference>
<evidence type="ECO:0000313" key="3">
    <source>
        <dbReference type="EMBL" id="UYQ95852.1"/>
    </source>
</evidence>
<dbReference type="EMBL" id="CP107006">
    <property type="protein sequence ID" value="UYQ95852.1"/>
    <property type="molecule type" value="Genomic_DNA"/>
</dbReference>
<evidence type="ECO:0000313" key="4">
    <source>
        <dbReference type="Proteomes" id="UP001162741"/>
    </source>
</evidence>
<feature type="domain" description="FecR protein" evidence="1">
    <location>
        <begin position="179"/>
        <end position="274"/>
    </location>
</feature>
<dbReference type="RefSeq" id="WP_264283526.1">
    <property type="nucleotide sequence ID" value="NZ_CP107006.1"/>
</dbReference>
<accession>A0ABY6JBS6</accession>
<dbReference type="Gene3D" id="3.55.50.30">
    <property type="match status" value="1"/>
</dbReference>
<gene>
    <name evidence="3" type="ORF">MKQ68_12155</name>
</gene>
<keyword evidence="4" id="KW-1185">Reference proteome</keyword>
<feature type="domain" description="Protein FecR C-terminal" evidence="2">
    <location>
        <begin position="314"/>
        <end position="382"/>
    </location>
</feature>
<protein>
    <submittedName>
        <fullName evidence="3">DUF4974 domain-containing protein</fullName>
    </submittedName>
</protein>
<dbReference type="PANTHER" id="PTHR30273">
    <property type="entry name" value="PERIPLASMIC SIGNAL SENSOR AND SIGMA FACTOR ACTIVATOR FECR-RELATED"/>
    <property type="match status" value="1"/>
</dbReference>
<name>A0ABY6JBS6_9BACT</name>
<sequence>MNKDRLRYLFQQYQRRSQSSVEREEWLSALSDHGLETMLHEVMGEEWGKDVAPEDAITPAAAADTYEHIVQQPQPAKVRRLWPRIAVAASILLCCTAGAYLWRENSKPILTGPAVAQDVAPGTSRATLTLANGQKIVLSDDLDGEIAKQAGVQINKSKNGVLVYTVAENSDQPANALNTLSTAKGETYKIILPDKTEVWLNAASSLTYPARFTGPDRQVTLTGEGYFAVAKDKQHPFKVNTDQQQVTVVGTEFNVNAYANEQATRTTLLEGSVKVNAGPSDILIKPGQQSTLRNGSFRVQEVDLDQAVAWKDNEFVFDGDDIRYIMRMVERWYNVEVIYQGAISREKFYGGISRYENVSEVLKSLESTQKIKFRIEGKVIYVSTNL</sequence>
<dbReference type="Proteomes" id="UP001162741">
    <property type="component" value="Chromosome"/>
</dbReference>
<evidence type="ECO:0000259" key="1">
    <source>
        <dbReference type="Pfam" id="PF04773"/>
    </source>
</evidence>
<dbReference type="Gene3D" id="2.60.120.1440">
    <property type="match status" value="1"/>
</dbReference>
<proteinExistence type="predicted"/>
<evidence type="ECO:0000259" key="2">
    <source>
        <dbReference type="Pfam" id="PF16344"/>
    </source>
</evidence>
<dbReference type="PIRSF" id="PIRSF018266">
    <property type="entry name" value="FecR"/>
    <property type="match status" value="1"/>
</dbReference>
<organism evidence="3 4">
    <name type="scientific">Chitinophaga horti</name>
    <dbReference type="NCBI Taxonomy" id="2920382"/>
    <lineage>
        <taxon>Bacteria</taxon>
        <taxon>Pseudomonadati</taxon>
        <taxon>Bacteroidota</taxon>
        <taxon>Chitinophagia</taxon>
        <taxon>Chitinophagales</taxon>
        <taxon>Chitinophagaceae</taxon>
        <taxon>Chitinophaga</taxon>
    </lineage>
</organism>
<dbReference type="InterPro" id="IPR012373">
    <property type="entry name" value="Ferrdict_sens_TM"/>
</dbReference>
<reference evidence="3" key="1">
    <citation type="submission" date="2022-10" db="EMBL/GenBank/DDBJ databases">
        <title>Chitinophaga sp. nov., isolated from soil.</title>
        <authorList>
            <person name="Jeon C.O."/>
        </authorList>
    </citation>
    <scope>NUCLEOTIDE SEQUENCE</scope>
    <source>
        <strain evidence="3">R8</strain>
    </source>
</reference>